<proteinExistence type="predicted"/>
<dbReference type="RefSeq" id="WP_035683721.1">
    <property type="nucleotide sequence ID" value="NZ_JPRL01000001.1"/>
</dbReference>
<name>A0A085ZN75_9FLAO</name>
<sequence>MHITLVSLDNWGFNNHIATTLEQQGHNVHHINFNKYEFKYPNLLFRAYNLFLKTFLKKNLKTIYFGKKIIENLKEVKQTQDLILVIKGDFIDPKSIQEFKKYGKKTIAYFNDNTIRCPKIIRVMPHFDEVFSFEKEDCKKYNLKFATNWIYNSVCVKNEKPFEYKVFNIISKDKRLPILARIAADLKSKNISQKIFVYDKKFQRRTSAIEYITNHIPLSEINEYNNRSQVLLDINRKSQNGLTFRVFESIGLQKKLITTNADIVNYDFYNPNNILVIDEKNPNIPVSFFDKEYEKLPEDIFKKYTLEGWIENVIYNTLK</sequence>
<protein>
    <recommendedName>
        <fullName evidence="3">Lipopolysaccharide core biosynthesis protein rfaS</fullName>
    </recommendedName>
</protein>
<dbReference type="OrthoDB" id="3251881at2"/>
<reference evidence="1 2" key="1">
    <citation type="submission" date="2014-07" db="EMBL/GenBank/DDBJ databases">
        <title>Genome of Flavobacterium reichenbachii LMG 25512.</title>
        <authorList>
            <person name="Stropko S.J."/>
            <person name="Pipes S.E."/>
            <person name="Newman J.D."/>
        </authorList>
    </citation>
    <scope>NUCLEOTIDE SEQUENCE [LARGE SCALE GENOMIC DNA]</scope>
    <source>
        <strain evidence="1 2">LMG 25512</strain>
    </source>
</reference>
<dbReference type="STRING" id="362418.IW19_10300"/>
<organism evidence="1 2">
    <name type="scientific">Flavobacterium reichenbachii</name>
    <dbReference type="NCBI Taxonomy" id="362418"/>
    <lineage>
        <taxon>Bacteria</taxon>
        <taxon>Pseudomonadati</taxon>
        <taxon>Bacteroidota</taxon>
        <taxon>Flavobacteriia</taxon>
        <taxon>Flavobacteriales</taxon>
        <taxon>Flavobacteriaceae</taxon>
        <taxon>Flavobacterium</taxon>
    </lineage>
</organism>
<gene>
    <name evidence="1" type="ORF">IW19_10300</name>
</gene>
<evidence type="ECO:0000313" key="1">
    <source>
        <dbReference type="EMBL" id="KFF05889.1"/>
    </source>
</evidence>
<dbReference type="EMBL" id="JPRL01000001">
    <property type="protein sequence ID" value="KFF05889.1"/>
    <property type="molecule type" value="Genomic_DNA"/>
</dbReference>
<accession>A0A085ZN75</accession>
<evidence type="ECO:0008006" key="3">
    <source>
        <dbReference type="Google" id="ProtNLM"/>
    </source>
</evidence>
<dbReference type="eggNOG" id="COG0438">
    <property type="taxonomic scope" value="Bacteria"/>
</dbReference>
<dbReference type="AlphaFoldDB" id="A0A085ZN75"/>
<comment type="caution">
    <text evidence="1">The sequence shown here is derived from an EMBL/GenBank/DDBJ whole genome shotgun (WGS) entry which is preliminary data.</text>
</comment>
<keyword evidence="2" id="KW-1185">Reference proteome</keyword>
<dbReference type="Proteomes" id="UP000028715">
    <property type="component" value="Unassembled WGS sequence"/>
</dbReference>
<evidence type="ECO:0000313" key="2">
    <source>
        <dbReference type="Proteomes" id="UP000028715"/>
    </source>
</evidence>